<reference evidence="1 2" key="1">
    <citation type="submission" date="2017-08" db="EMBL/GenBank/DDBJ databases">
        <title>Substantial Increase in Enzyme Production by Combined Drug-Resistance Mutations in Paenibacillus agaridevorans.</title>
        <authorList>
            <person name="Tanaka Y."/>
            <person name="Funane K."/>
            <person name="Hosaka T."/>
            <person name="Shiwa Y."/>
            <person name="Fujita N."/>
            <person name="Miyazaki T."/>
            <person name="Yoshikawa H."/>
            <person name="Murakami K."/>
            <person name="Kasahara K."/>
            <person name="Inaoka T."/>
            <person name="Hiraga Y."/>
            <person name="Ochi K."/>
        </authorList>
    </citation>
    <scope>NUCLEOTIDE SEQUENCE [LARGE SCALE GENOMIC DNA]</scope>
    <source>
        <strain evidence="1 2">T-3040</strain>
    </source>
</reference>
<evidence type="ECO:0000313" key="2">
    <source>
        <dbReference type="Proteomes" id="UP000245202"/>
    </source>
</evidence>
<evidence type="ECO:0000313" key="1">
    <source>
        <dbReference type="EMBL" id="GBG09223.1"/>
    </source>
</evidence>
<dbReference type="AlphaFoldDB" id="A0A2R5EZH9"/>
<dbReference type="Proteomes" id="UP000245202">
    <property type="component" value="Unassembled WGS sequence"/>
</dbReference>
<protein>
    <submittedName>
        <fullName evidence="1">Uncharacterized protein</fullName>
    </submittedName>
</protein>
<dbReference type="EMBL" id="BDQX01000204">
    <property type="protein sequence ID" value="GBG09223.1"/>
    <property type="molecule type" value="Genomic_DNA"/>
</dbReference>
<accession>A0A2R5EZH9</accession>
<keyword evidence="2" id="KW-1185">Reference proteome</keyword>
<organism evidence="1 2">
    <name type="scientific">Paenibacillus agaridevorans</name>
    <dbReference type="NCBI Taxonomy" id="171404"/>
    <lineage>
        <taxon>Bacteria</taxon>
        <taxon>Bacillati</taxon>
        <taxon>Bacillota</taxon>
        <taxon>Bacilli</taxon>
        <taxon>Bacillales</taxon>
        <taxon>Paenibacillaceae</taxon>
        <taxon>Paenibacillus</taxon>
    </lineage>
</organism>
<feature type="non-terminal residue" evidence="1">
    <location>
        <position position="1"/>
    </location>
</feature>
<comment type="caution">
    <text evidence="1">The sequence shown here is derived from an EMBL/GenBank/DDBJ whole genome shotgun (WGS) entry which is preliminary data.</text>
</comment>
<sequence>LWLQKVGERATVGVKNADVP</sequence>
<gene>
    <name evidence="1" type="ORF">PAT3040_03864</name>
</gene>
<name>A0A2R5EZH9_9BACL</name>
<proteinExistence type="predicted"/>